<feature type="region of interest" description="Disordered" evidence="5">
    <location>
        <begin position="375"/>
        <end position="405"/>
    </location>
</feature>
<feature type="region of interest" description="Disordered" evidence="5">
    <location>
        <begin position="744"/>
        <end position="763"/>
    </location>
</feature>
<proteinExistence type="predicted"/>
<evidence type="ECO:0000313" key="6">
    <source>
        <dbReference type="EMBL" id="KAG7337054.1"/>
    </source>
</evidence>
<name>A0A9K3K4L5_9STRA</name>
<dbReference type="Proteomes" id="UP000693970">
    <property type="component" value="Unassembled WGS sequence"/>
</dbReference>
<dbReference type="PANTHER" id="PTHR31399">
    <property type="entry name" value="DNA-DIRECTED PRIMASE / POLYMERASE PROTEIN"/>
    <property type="match status" value="1"/>
</dbReference>
<dbReference type="GO" id="GO:0005759">
    <property type="term" value="C:mitochondrial matrix"/>
    <property type="evidence" value="ECO:0007669"/>
    <property type="project" value="TreeGrafter"/>
</dbReference>
<dbReference type="OrthoDB" id="5988181at2759"/>
<evidence type="ECO:0000256" key="2">
    <source>
        <dbReference type="ARBA" id="ARBA00044677"/>
    </source>
</evidence>
<dbReference type="PANTHER" id="PTHR31399:SF0">
    <property type="entry name" value="DNA-DIRECTED PRIMASE_POLYMERASE PROTEIN"/>
    <property type="match status" value="1"/>
</dbReference>
<dbReference type="GO" id="GO:0006264">
    <property type="term" value="P:mitochondrial DNA replication"/>
    <property type="evidence" value="ECO:0007669"/>
    <property type="project" value="TreeGrafter"/>
</dbReference>
<reference evidence="6" key="2">
    <citation type="submission" date="2021-04" db="EMBL/GenBank/DDBJ databases">
        <authorList>
            <person name="Podell S."/>
        </authorList>
    </citation>
    <scope>NUCLEOTIDE SEQUENCE</scope>
    <source>
        <strain evidence="6">Hildebrandi</strain>
    </source>
</reference>
<dbReference type="AlphaFoldDB" id="A0A9K3K4L5"/>
<keyword evidence="8" id="KW-1185">Reference proteome</keyword>
<organism evidence="6 8">
    <name type="scientific">Nitzschia inconspicua</name>
    <dbReference type="NCBI Taxonomy" id="303405"/>
    <lineage>
        <taxon>Eukaryota</taxon>
        <taxon>Sar</taxon>
        <taxon>Stramenopiles</taxon>
        <taxon>Ochrophyta</taxon>
        <taxon>Bacillariophyta</taxon>
        <taxon>Bacillariophyceae</taxon>
        <taxon>Bacillariophycidae</taxon>
        <taxon>Bacillariales</taxon>
        <taxon>Bacillariaceae</taxon>
        <taxon>Nitzschia</taxon>
    </lineage>
</organism>
<dbReference type="EC" id="2.7.7.102" evidence="3"/>
<comment type="catalytic activity">
    <reaction evidence="2">
        <text>ssDNA + n NTP = ssDNA/pppN(pN)n-1 hybrid + (n-1) diphosphate.</text>
        <dbReference type="EC" id="2.7.7.102"/>
    </reaction>
</comment>
<feature type="compositionally biased region" description="Basic and acidic residues" evidence="5">
    <location>
        <begin position="228"/>
        <end position="239"/>
    </location>
</feature>
<comment type="catalytic activity">
    <reaction evidence="4">
        <text>DNA(n) + a 2'-deoxyribonucleoside 5'-triphosphate = DNA(n+1) + diphosphate</text>
        <dbReference type="Rhea" id="RHEA:22508"/>
        <dbReference type="Rhea" id="RHEA-COMP:17339"/>
        <dbReference type="Rhea" id="RHEA-COMP:17340"/>
        <dbReference type="ChEBI" id="CHEBI:33019"/>
        <dbReference type="ChEBI" id="CHEBI:61560"/>
        <dbReference type="ChEBI" id="CHEBI:173112"/>
        <dbReference type="EC" id="2.7.7.7"/>
    </reaction>
    <physiologicalReaction direction="left-to-right" evidence="4">
        <dbReference type="Rhea" id="RHEA:22509"/>
    </physiologicalReaction>
</comment>
<dbReference type="GO" id="GO:0005634">
    <property type="term" value="C:nucleus"/>
    <property type="evidence" value="ECO:0007669"/>
    <property type="project" value="TreeGrafter"/>
</dbReference>
<sequence length="782" mass="89003">MSSSPTKTCRRRGEREFSNTKNNSRAERRRKSVGDGNKSDDSIDCENDQQPNLSLLHWRVSLDKENDDNASACRWGSPRNALQSSSPRKHSRSAKKKSHGLSPTKFHKKKTDSDHTTLPEWKQTLELSLLIQQHQQHTQALEQRRKHFRSQTQLKLWPLQDMALDHLDHLLGGKADSQFHGGDYLSAESSSSVSSVETSRPRLKRSEGGPQHTPVTPSNQDTVEDDNSEYHDSTRKQNQEDDAATSQPQSPSPLWSLEPRIFAIEKSHGKRKYLVGHFGRIADWYWRKAGPPRHLYEVIREDTPCRLYFDLEFSKEYNPEMAENSSQLLQELQGELAKDLKTYYNLPLESSQIINLDSSNDSKFSRHWIVHLREGHDRSQNDKEEDNSTDQNNVDNVSPSSKESVNQEVLFRDAQTVGRFVKRLVSRLAEERAVEGGDFVKRRPMLSKYLFVRTKDADKPTCFIDLGVYTRNRLFRCLGSSKFGKAATLQAILQEENETSLQHYFPLNLPPNKKLESSQSSQPMSIKDFVAANDWEPHATALADSLVVPLQAWPLDENRDKLEHSKPPSHVLEVLDELYGGITAGTLLGTSKGNSNYSGKAHRPAPTIPMARQGSRLPTLDKFVHEVLAVRGGTQGSIRAWSIEYGHRDLPLSITYQIQKNRFCELIGRSHKSNNIFWTIDLTSWTCIQGCHDRDCYGRGSPVPIPNDDGQLDAIQKEFQVWSEEEFEKALMSLNIDDVVAKAKRDDDEETSKELKHDDSSYGDVFDDALFQAISQNPELFP</sequence>
<feature type="region of interest" description="Disordered" evidence="5">
    <location>
        <begin position="182"/>
        <end position="254"/>
    </location>
</feature>
<feature type="compositionally biased region" description="Basic residues" evidence="5">
    <location>
        <begin position="87"/>
        <end position="110"/>
    </location>
</feature>
<feature type="compositionally biased region" description="Polar residues" evidence="5">
    <location>
        <begin position="389"/>
        <end position="405"/>
    </location>
</feature>
<evidence type="ECO:0000256" key="5">
    <source>
        <dbReference type="SAM" id="MobiDB-lite"/>
    </source>
</evidence>
<evidence type="ECO:0000256" key="1">
    <source>
        <dbReference type="ARBA" id="ARBA00026139"/>
    </source>
</evidence>
<evidence type="ECO:0000313" key="7">
    <source>
        <dbReference type="EMBL" id="KAG7352154.1"/>
    </source>
</evidence>
<feature type="region of interest" description="Disordered" evidence="5">
    <location>
        <begin position="67"/>
        <end position="116"/>
    </location>
</feature>
<feature type="region of interest" description="Disordered" evidence="5">
    <location>
        <begin position="593"/>
        <end position="612"/>
    </location>
</feature>
<reference evidence="6" key="1">
    <citation type="journal article" date="2021" name="Sci. Rep.">
        <title>Diploid genomic architecture of Nitzschia inconspicua, an elite biomass production diatom.</title>
        <authorList>
            <person name="Oliver A."/>
            <person name="Podell S."/>
            <person name="Pinowska A."/>
            <person name="Traller J.C."/>
            <person name="Smith S.R."/>
            <person name="McClure R."/>
            <person name="Beliaev A."/>
            <person name="Bohutskyi P."/>
            <person name="Hill E.A."/>
            <person name="Rabines A."/>
            <person name="Zheng H."/>
            <person name="Allen L.Z."/>
            <person name="Kuo A."/>
            <person name="Grigoriev I.V."/>
            <person name="Allen A.E."/>
            <person name="Hazlebeck D."/>
            <person name="Allen E.E."/>
        </authorList>
    </citation>
    <scope>NUCLEOTIDE SEQUENCE</scope>
    <source>
        <strain evidence="6">Hildebrandi</strain>
    </source>
</reference>
<evidence type="ECO:0000256" key="3">
    <source>
        <dbReference type="ARBA" id="ARBA00044768"/>
    </source>
</evidence>
<dbReference type="GO" id="GO:0003682">
    <property type="term" value="F:chromatin binding"/>
    <property type="evidence" value="ECO:0007669"/>
    <property type="project" value="TreeGrafter"/>
</dbReference>
<gene>
    <name evidence="7" type="ORF">IV203_008202</name>
    <name evidence="6" type="ORF">IV203_011073</name>
</gene>
<feature type="region of interest" description="Disordered" evidence="5">
    <location>
        <begin position="1"/>
        <end position="50"/>
    </location>
</feature>
<dbReference type="GO" id="GO:0031297">
    <property type="term" value="P:replication fork processing"/>
    <property type="evidence" value="ECO:0007669"/>
    <property type="project" value="TreeGrafter"/>
</dbReference>
<protein>
    <recommendedName>
        <fullName evidence="1">DNA-directed primase/polymerase protein</fullName>
        <ecNumber evidence="3">2.7.7.102</ecNumber>
    </recommendedName>
</protein>
<accession>A0A9K3K4L5</accession>
<feature type="compositionally biased region" description="Low complexity" evidence="5">
    <location>
        <begin position="186"/>
        <end position="198"/>
    </location>
</feature>
<dbReference type="GO" id="GO:0003887">
    <property type="term" value="F:DNA-directed DNA polymerase activity"/>
    <property type="evidence" value="ECO:0007669"/>
    <property type="project" value="UniProtKB-EC"/>
</dbReference>
<dbReference type="GO" id="GO:0009411">
    <property type="term" value="P:response to UV"/>
    <property type="evidence" value="ECO:0007669"/>
    <property type="project" value="TreeGrafter"/>
</dbReference>
<evidence type="ECO:0000256" key="4">
    <source>
        <dbReference type="ARBA" id="ARBA00047303"/>
    </source>
</evidence>
<feature type="compositionally biased region" description="Basic and acidic residues" evidence="5">
    <location>
        <begin position="744"/>
        <end position="760"/>
    </location>
</feature>
<dbReference type="GO" id="GO:0042276">
    <property type="term" value="P:error-prone translesion synthesis"/>
    <property type="evidence" value="ECO:0007669"/>
    <property type="project" value="InterPro"/>
</dbReference>
<dbReference type="EMBL" id="JAGRRH010000096">
    <property type="protein sequence ID" value="KAG7337054.1"/>
    <property type="molecule type" value="Genomic_DNA"/>
</dbReference>
<dbReference type="EMBL" id="JAGRRH010000017">
    <property type="protein sequence ID" value="KAG7352154.1"/>
    <property type="molecule type" value="Genomic_DNA"/>
</dbReference>
<comment type="caution">
    <text evidence="6">The sequence shown here is derived from an EMBL/GenBank/DDBJ whole genome shotgun (WGS) entry which is preliminary data.</text>
</comment>
<dbReference type="InterPro" id="IPR044917">
    <property type="entry name" value="PRIMPOL"/>
</dbReference>
<dbReference type="Pfam" id="PF03121">
    <property type="entry name" value="Herpes_UL52"/>
    <property type="match status" value="1"/>
</dbReference>
<evidence type="ECO:0000313" key="8">
    <source>
        <dbReference type="Proteomes" id="UP000693970"/>
    </source>
</evidence>